<gene>
    <name evidence="1" type="ORF">CGI_10004338</name>
</gene>
<dbReference type="Gene3D" id="3.30.160.60">
    <property type="entry name" value="Classic Zinc Finger"/>
    <property type="match status" value="1"/>
</dbReference>
<dbReference type="InterPro" id="IPR013087">
    <property type="entry name" value="Znf_C2H2_type"/>
</dbReference>
<dbReference type="PROSITE" id="PS50157">
    <property type="entry name" value="ZINC_FINGER_C2H2_2"/>
    <property type="match status" value="1"/>
</dbReference>
<evidence type="ECO:0000313" key="1">
    <source>
        <dbReference type="EMBL" id="EKC31952.1"/>
    </source>
</evidence>
<organism evidence="1">
    <name type="scientific">Magallana gigas</name>
    <name type="common">Pacific oyster</name>
    <name type="synonym">Crassostrea gigas</name>
    <dbReference type="NCBI Taxonomy" id="29159"/>
    <lineage>
        <taxon>Eukaryota</taxon>
        <taxon>Metazoa</taxon>
        <taxon>Spiralia</taxon>
        <taxon>Lophotrochozoa</taxon>
        <taxon>Mollusca</taxon>
        <taxon>Bivalvia</taxon>
        <taxon>Autobranchia</taxon>
        <taxon>Pteriomorphia</taxon>
        <taxon>Ostreida</taxon>
        <taxon>Ostreoidea</taxon>
        <taxon>Ostreidae</taxon>
        <taxon>Magallana</taxon>
    </lineage>
</organism>
<protein>
    <submittedName>
        <fullName evidence="1">Histone H4 transcription factor</fullName>
    </submittedName>
</protein>
<sequence>MPPKKQKRTSLAGLRTLPLSMMCEWASCSEKFSSMEQFTDHLKVHLTGVMSNGILEEATEYSCLWRDCEMKVTGHVTDFVRHVYFHSFHVKIKELGSQLVENLRLKGLAERKCSNNTCDALLKYDGQEHCVFHTSHALIAYEVLFEFMDLFTRNSCHKDRVLIADPYTRSLLQRYAKEQPPLTMLEFTKMVELLGFHSQPLQNLVKSFGNSTCPPPYVPFLKSLALDSPICGMLHPSKNLRQTLIEMREKDPKTSPKLLEDLQMQLPLVFKLICLLSRTPPELIELLISLEEKAAESYPPDTMASLSEDETELKLNSFFPSLPIQRCRGTYEMDLKGCRKSSHDCNKKSRGHPSLLPGVFCLFCEHGICYGYELMDSNESPNIPFTLLLTRFKKVCTTQDQVLGP</sequence>
<dbReference type="AlphaFoldDB" id="K1Q5Q9"/>
<dbReference type="InParanoid" id="K1Q5Q9"/>
<name>K1Q5Q9_MAGGI</name>
<accession>K1Q5Q9</accession>
<dbReference type="HOGENOM" id="CLU_680180_0_0_1"/>
<reference evidence="1" key="1">
    <citation type="journal article" date="2012" name="Nature">
        <title>The oyster genome reveals stress adaptation and complexity of shell formation.</title>
        <authorList>
            <person name="Zhang G."/>
            <person name="Fang X."/>
            <person name="Guo X."/>
            <person name="Li L."/>
            <person name="Luo R."/>
            <person name="Xu F."/>
            <person name="Yang P."/>
            <person name="Zhang L."/>
            <person name="Wang X."/>
            <person name="Qi H."/>
            <person name="Xiong Z."/>
            <person name="Que H."/>
            <person name="Xie Y."/>
            <person name="Holland P.W."/>
            <person name="Paps J."/>
            <person name="Zhu Y."/>
            <person name="Wu F."/>
            <person name="Chen Y."/>
            <person name="Wang J."/>
            <person name="Peng C."/>
            <person name="Meng J."/>
            <person name="Yang L."/>
            <person name="Liu J."/>
            <person name="Wen B."/>
            <person name="Zhang N."/>
            <person name="Huang Z."/>
            <person name="Zhu Q."/>
            <person name="Feng Y."/>
            <person name="Mount A."/>
            <person name="Hedgecock D."/>
            <person name="Xu Z."/>
            <person name="Liu Y."/>
            <person name="Domazet-Loso T."/>
            <person name="Du Y."/>
            <person name="Sun X."/>
            <person name="Zhang S."/>
            <person name="Liu B."/>
            <person name="Cheng P."/>
            <person name="Jiang X."/>
            <person name="Li J."/>
            <person name="Fan D."/>
            <person name="Wang W."/>
            <person name="Fu W."/>
            <person name="Wang T."/>
            <person name="Wang B."/>
            <person name="Zhang J."/>
            <person name="Peng Z."/>
            <person name="Li Y."/>
            <person name="Li N."/>
            <person name="Wang J."/>
            <person name="Chen M."/>
            <person name="He Y."/>
            <person name="Tan F."/>
            <person name="Song X."/>
            <person name="Zheng Q."/>
            <person name="Huang R."/>
            <person name="Yang H."/>
            <person name="Du X."/>
            <person name="Chen L."/>
            <person name="Yang M."/>
            <person name="Gaffney P.M."/>
            <person name="Wang S."/>
            <person name="Luo L."/>
            <person name="She Z."/>
            <person name="Ming Y."/>
            <person name="Huang W."/>
            <person name="Zhang S."/>
            <person name="Huang B."/>
            <person name="Zhang Y."/>
            <person name="Qu T."/>
            <person name="Ni P."/>
            <person name="Miao G."/>
            <person name="Wang J."/>
            <person name="Wang Q."/>
            <person name="Steinberg C.E."/>
            <person name="Wang H."/>
            <person name="Li N."/>
            <person name="Qian L."/>
            <person name="Zhang G."/>
            <person name="Li Y."/>
            <person name="Yang H."/>
            <person name="Liu X."/>
            <person name="Wang J."/>
            <person name="Yin Y."/>
            <person name="Wang J."/>
        </authorList>
    </citation>
    <scope>NUCLEOTIDE SEQUENCE [LARGE SCALE GENOMIC DNA]</scope>
    <source>
        <strain evidence="1">05x7-T-G4-1.051#20</strain>
    </source>
</reference>
<dbReference type="PROSITE" id="PS00028">
    <property type="entry name" value="ZINC_FINGER_C2H2_1"/>
    <property type="match status" value="1"/>
</dbReference>
<dbReference type="PANTHER" id="PTHR34305">
    <property type="entry name" value="EXPRESSED PROTEIN"/>
    <property type="match status" value="1"/>
</dbReference>
<dbReference type="EMBL" id="JH817504">
    <property type="protein sequence ID" value="EKC31952.1"/>
    <property type="molecule type" value="Genomic_DNA"/>
</dbReference>
<dbReference type="PANTHER" id="PTHR34305:SF1">
    <property type="entry name" value="SWIM-TYPE DOMAIN-CONTAINING PROTEIN"/>
    <property type="match status" value="1"/>
</dbReference>
<dbReference type="SMART" id="SM00355">
    <property type="entry name" value="ZnF_C2H2"/>
    <property type="match status" value="2"/>
</dbReference>
<proteinExistence type="predicted"/>